<sequence length="103" mass="11131">MHRQPRYLQHLRPEGGGGLFNREIHLTAHHKVCHGLSGGGGHVQHVHQPAPVQDGAAVGHLLDFLQLVADENNGFPALPQAADDLKQKLDLLRGKYGGGLVEN</sequence>
<evidence type="ECO:0000313" key="1">
    <source>
        <dbReference type="EMBL" id="MPM64469.1"/>
    </source>
</evidence>
<dbReference type="EMBL" id="VSSQ01019972">
    <property type="protein sequence ID" value="MPM64469.1"/>
    <property type="molecule type" value="Genomic_DNA"/>
</dbReference>
<protein>
    <submittedName>
        <fullName evidence="1">Uncharacterized protein</fullName>
    </submittedName>
</protein>
<comment type="caution">
    <text evidence="1">The sequence shown here is derived from an EMBL/GenBank/DDBJ whole genome shotgun (WGS) entry which is preliminary data.</text>
</comment>
<reference evidence="1" key="1">
    <citation type="submission" date="2019-08" db="EMBL/GenBank/DDBJ databases">
        <authorList>
            <person name="Kucharzyk K."/>
            <person name="Murdoch R.W."/>
            <person name="Higgins S."/>
            <person name="Loffler F."/>
        </authorList>
    </citation>
    <scope>NUCLEOTIDE SEQUENCE</scope>
</reference>
<gene>
    <name evidence="1" type="ORF">SDC9_111355</name>
</gene>
<name>A0A645BGA4_9ZZZZ</name>
<organism evidence="1">
    <name type="scientific">bioreactor metagenome</name>
    <dbReference type="NCBI Taxonomy" id="1076179"/>
    <lineage>
        <taxon>unclassified sequences</taxon>
        <taxon>metagenomes</taxon>
        <taxon>ecological metagenomes</taxon>
    </lineage>
</organism>
<dbReference type="AlphaFoldDB" id="A0A645BGA4"/>
<accession>A0A645BGA4</accession>
<proteinExistence type="predicted"/>